<dbReference type="InterPro" id="IPR050595">
    <property type="entry name" value="Bact_response_regulator"/>
</dbReference>
<evidence type="ECO:0000313" key="5">
    <source>
        <dbReference type="Proteomes" id="UP001525890"/>
    </source>
</evidence>
<dbReference type="InterPro" id="IPR001789">
    <property type="entry name" value="Sig_transdc_resp-reg_receiver"/>
</dbReference>
<dbReference type="EMBL" id="JAMXFF010000017">
    <property type="protein sequence ID" value="MCT7967163.1"/>
    <property type="molecule type" value="Genomic_DNA"/>
</dbReference>
<dbReference type="InterPro" id="IPR011006">
    <property type="entry name" value="CheY-like_superfamily"/>
</dbReference>
<evidence type="ECO:0000259" key="3">
    <source>
        <dbReference type="PROSITE" id="PS50110"/>
    </source>
</evidence>
<evidence type="ECO:0000256" key="1">
    <source>
        <dbReference type="ARBA" id="ARBA00022553"/>
    </source>
</evidence>
<dbReference type="RefSeq" id="WP_368006763.1">
    <property type="nucleotide sequence ID" value="NZ_JAMXFF010000017.1"/>
</dbReference>
<keyword evidence="5" id="KW-1185">Reference proteome</keyword>
<proteinExistence type="predicted"/>
<dbReference type="Gene3D" id="3.40.50.2300">
    <property type="match status" value="1"/>
</dbReference>
<dbReference type="SUPFAM" id="SSF52172">
    <property type="entry name" value="CheY-like"/>
    <property type="match status" value="1"/>
</dbReference>
<keyword evidence="1 2" id="KW-0597">Phosphoprotein</keyword>
<dbReference type="Proteomes" id="UP001525890">
    <property type="component" value="Unassembled WGS sequence"/>
</dbReference>
<dbReference type="PANTHER" id="PTHR44591:SF24">
    <property type="entry name" value="PROTEIN-GLUTAMATE METHYLESTERASE_PROTEIN-GLUTAMINE GLUTAMINASE 1"/>
    <property type="match status" value="1"/>
</dbReference>
<accession>A0ABT2MR00</accession>
<protein>
    <submittedName>
        <fullName evidence="4">Response regulator</fullName>
    </submittedName>
</protein>
<sequence>MPLILIVDDAQFTRRVICKSLQKQGYLTKEASNGREAIGLLDEEVPDCILLDLLMPEFDGWDVLTFLKENNYTIPVIVITADIQETSRQHCFDLGAKAVINKPPKPDELNNTLKKILGFTEENAR</sequence>
<evidence type="ECO:0000313" key="4">
    <source>
        <dbReference type="EMBL" id="MCT7967163.1"/>
    </source>
</evidence>
<name>A0ABT2MR00_9CYAN</name>
<feature type="domain" description="Response regulatory" evidence="3">
    <location>
        <begin position="3"/>
        <end position="117"/>
    </location>
</feature>
<dbReference type="PROSITE" id="PS50110">
    <property type="entry name" value="RESPONSE_REGULATORY"/>
    <property type="match status" value="1"/>
</dbReference>
<feature type="modified residue" description="4-aspartylphosphate" evidence="2">
    <location>
        <position position="52"/>
    </location>
</feature>
<organism evidence="4 5">
    <name type="scientific">Laspinema palackyanum D2a</name>
    <dbReference type="NCBI Taxonomy" id="2953684"/>
    <lineage>
        <taxon>Bacteria</taxon>
        <taxon>Bacillati</taxon>
        <taxon>Cyanobacteriota</taxon>
        <taxon>Cyanophyceae</taxon>
        <taxon>Oscillatoriophycideae</taxon>
        <taxon>Oscillatoriales</taxon>
        <taxon>Laspinemataceae</taxon>
        <taxon>Laspinema</taxon>
        <taxon>Laspinema palackyanum</taxon>
    </lineage>
</organism>
<dbReference type="PANTHER" id="PTHR44591">
    <property type="entry name" value="STRESS RESPONSE REGULATOR PROTEIN 1"/>
    <property type="match status" value="1"/>
</dbReference>
<dbReference type="Pfam" id="PF00072">
    <property type="entry name" value="Response_reg"/>
    <property type="match status" value="1"/>
</dbReference>
<comment type="caution">
    <text evidence="4">The sequence shown here is derived from an EMBL/GenBank/DDBJ whole genome shotgun (WGS) entry which is preliminary data.</text>
</comment>
<gene>
    <name evidence="4" type="ORF">NG799_12535</name>
</gene>
<evidence type="ECO:0000256" key="2">
    <source>
        <dbReference type="PROSITE-ProRule" id="PRU00169"/>
    </source>
</evidence>
<reference evidence="4 5" key="1">
    <citation type="journal article" date="2022" name="Front. Microbiol.">
        <title>High genomic differentiation and limited gene flow indicate recent cryptic speciation within the genus Laspinema (cyanobacteria).</title>
        <authorList>
            <person name="Stanojkovic A."/>
            <person name="Skoupy S."/>
            <person name="Skaloud P."/>
            <person name="Dvorak P."/>
        </authorList>
    </citation>
    <scope>NUCLEOTIDE SEQUENCE [LARGE SCALE GENOMIC DNA]</scope>
    <source>
        <strain evidence="4 5">D2a</strain>
    </source>
</reference>
<dbReference type="SMART" id="SM00448">
    <property type="entry name" value="REC"/>
    <property type="match status" value="1"/>
</dbReference>